<sequence length="114" mass="13123">MAGKFRFSVQIEVRLSLPRISVSLNNDRFIALQALPFRGRSLSHLGFQPAGLKWTRISRRSLAAFRFIPLYVKMYFESCLITGLEDMDIDRCFTFQALAYPEEVGENDELHFGS</sequence>
<proteinExistence type="predicted"/>
<name>A0A1B3XRX3_9BACI</name>
<evidence type="ECO:0000313" key="1">
    <source>
        <dbReference type="EMBL" id="AOH55963.1"/>
    </source>
</evidence>
<keyword evidence="2" id="KW-1185">Reference proteome</keyword>
<reference evidence="1 2" key="1">
    <citation type="submission" date="2016-08" db="EMBL/GenBank/DDBJ databases">
        <title>Complete genome sequence of Bacillus muralis G25-68, a strain with toxicity to nematodes.</title>
        <authorList>
            <person name="Zheng Z."/>
        </authorList>
    </citation>
    <scope>NUCLEOTIDE SEQUENCE [LARGE SCALE GENOMIC DNA]</scope>
    <source>
        <strain evidence="1 2">G25-68</strain>
    </source>
</reference>
<organism evidence="1 2">
    <name type="scientific">Peribacillus muralis</name>
    <dbReference type="NCBI Taxonomy" id="264697"/>
    <lineage>
        <taxon>Bacteria</taxon>
        <taxon>Bacillati</taxon>
        <taxon>Bacillota</taxon>
        <taxon>Bacilli</taxon>
        <taxon>Bacillales</taxon>
        <taxon>Bacillaceae</taxon>
        <taxon>Peribacillus</taxon>
    </lineage>
</organism>
<dbReference type="AlphaFoldDB" id="A0A1B3XRX3"/>
<dbReference type="EMBL" id="CP017080">
    <property type="protein sequence ID" value="AOH55963.1"/>
    <property type="molecule type" value="Genomic_DNA"/>
</dbReference>
<gene>
    <name evidence="1" type="ORF">ABE28_016495</name>
</gene>
<accession>A0A1B3XRX3</accession>
<evidence type="ECO:0000313" key="2">
    <source>
        <dbReference type="Proteomes" id="UP000077926"/>
    </source>
</evidence>
<dbReference type="KEGG" id="bmur:ABE28_016495"/>
<protein>
    <submittedName>
        <fullName evidence="1">Uncharacterized protein</fullName>
    </submittedName>
</protein>
<dbReference type="Proteomes" id="UP000077926">
    <property type="component" value="Chromosome"/>
</dbReference>